<dbReference type="OrthoDB" id="677960at2"/>
<dbReference type="EMBL" id="RIAR02000001">
    <property type="protein sequence ID" value="NSL89964.1"/>
    <property type="molecule type" value="Genomic_DNA"/>
</dbReference>
<reference evidence="1" key="1">
    <citation type="submission" date="2020-05" db="EMBL/GenBank/DDBJ databases">
        <title>Chitinophaga laudate sp. nov., isolated from a tropical peat swamp.</title>
        <authorList>
            <person name="Goh C.B.S."/>
            <person name="Lee M.S."/>
            <person name="Parimannan S."/>
            <person name="Pasbakhsh P."/>
            <person name="Yule C.M."/>
            <person name="Rajandas H."/>
            <person name="Loke S."/>
            <person name="Croft L."/>
            <person name="Tan J.B.L."/>
        </authorList>
    </citation>
    <scope>NUCLEOTIDE SEQUENCE</scope>
    <source>
        <strain evidence="1">Mgbs1</strain>
    </source>
</reference>
<dbReference type="AlphaFoldDB" id="A0A433WIF2"/>
<gene>
    <name evidence="1" type="ORF">ECE50_024195</name>
</gene>
<evidence type="ECO:0000313" key="1">
    <source>
        <dbReference type="EMBL" id="NSL89964.1"/>
    </source>
</evidence>
<protein>
    <submittedName>
        <fullName evidence="1">Uncharacterized protein</fullName>
    </submittedName>
</protein>
<dbReference type="RefSeq" id="WP_127038253.1">
    <property type="nucleotide sequence ID" value="NZ_JAABOK010000006.1"/>
</dbReference>
<evidence type="ECO:0000313" key="2">
    <source>
        <dbReference type="Proteomes" id="UP000281028"/>
    </source>
</evidence>
<sequence length="85" mass="8813">MSTFVRKLLWALLVPLGIALIAVLSGDEGIIGAGLLLMFVVPAYVVVGVILLIVKHEEIGKALLLSAGIMLLVGLSTCGLILASM</sequence>
<comment type="caution">
    <text evidence="1">The sequence shown here is derived from an EMBL/GenBank/DDBJ whole genome shotgun (WGS) entry which is preliminary data.</text>
</comment>
<keyword evidence="2" id="KW-1185">Reference proteome</keyword>
<proteinExistence type="predicted"/>
<name>A0A433WIF2_9BACT</name>
<dbReference type="Proteomes" id="UP000281028">
    <property type="component" value="Unassembled WGS sequence"/>
</dbReference>
<organism evidence="1 2">
    <name type="scientific">Chitinophaga solisilvae</name>
    <dbReference type="NCBI Taxonomy" id="1233460"/>
    <lineage>
        <taxon>Bacteria</taxon>
        <taxon>Pseudomonadati</taxon>
        <taxon>Bacteroidota</taxon>
        <taxon>Chitinophagia</taxon>
        <taxon>Chitinophagales</taxon>
        <taxon>Chitinophagaceae</taxon>
        <taxon>Chitinophaga</taxon>
    </lineage>
</organism>
<accession>A0A433WIF2</accession>